<reference evidence="2" key="1">
    <citation type="submission" date="2021-11" db="EMBL/GenBank/DDBJ databases">
        <title>Vibrio ZSDE26 sp. nov. and Vibrio ZSDZ34 sp. nov., isolated from coastal seawater in Qingdao.</title>
        <authorList>
            <person name="Zhang P."/>
        </authorList>
    </citation>
    <scope>NUCLEOTIDE SEQUENCE</scope>
    <source>
        <strain evidence="2">ZSDE26</strain>
    </source>
</reference>
<evidence type="ECO:0000313" key="2">
    <source>
        <dbReference type="EMBL" id="MCK6263812.1"/>
    </source>
</evidence>
<name>A0A9X2BJV8_9VIBR</name>
<evidence type="ECO:0000313" key="3">
    <source>
        <dbReference type="Proteomes" id="UP001139559"/>
    </source>
</evidence>
<keyword evidence="1" id="KW-1133">Transmembrane helix</keyword>
<accession>A0A9X2BJV8</accession>
<dbReference type="Pfam" id="PF18159">
    <property type="entry name" value="S_4TM"/>
    <property type="match status" value="1"/>
</dbReference>
<gene>
    <name evidence="2" type="ORF">KP803_11075</name>
</gene>
<dbReference type="InterPro" id="IPR049920">
    <property type="entry name" value="IK1_05631-like"/>
</dbReference>
<dbReference type="Proteomes" id="UP001139559">
    <property type="component" value="Unassembled WGS sequence"/>
</dbReference>
<keyword evidence="3" id="KW-1185">Reference proteome</keyword>
<dbReference type="EMBL" id="JAJHVV010000006">
    <property type="protein sequence ID" value="MCK6263812.1"/>
    <property type="molecule type" value="Genomic_DNA"/>
</dbReference>
<protein>
    <submittedName>
        <fullName evidence="2">S-4TM family putative pore-forming effector</fullName>
    </submittedName>
</protein>
<sequence length="291" mass="33786">MNLINQRQNERSSIELIAAQRHIYSSAKWLLGIYAFLAIPFLILANTVGKHYAITLFNIDLTNWIAILALVLTLFDVLWLKTKVIQLQEKAATIQEQFDRYVYNLHWNPISLGNKVSIHEISKHAVTYSNKHNLTELNNWYSEEVSNHNERKGILLCQSESLGWDIELRTSYIFYVSVFIVLYLLAIFSTALYEKVSLTDFILSYIIPSLPLLTYFRGVYVEQRRAIDSKKALSVSLDEALSKPIVSLKTIESLQFQIYTNRKSNPLIFDWFNRIKSKNLQELVTTVTKTR</sequence>
<dbReference type="AlphaFoldDB" id="A0A9X2BJV8"/>
<dbReference type="RefSeq" id="WP_248008897.1">
    <property type="nucleotide sequence ID" value="NZ_JAJHVV010000006.1"/>
</dbReference>
<feature type="transmembrane region" description="Helical" evidence="1">
    <location>
        <begin position="61"/>
        <end position="80"/>
    </location>
</feature>
<proteinExistence type="predicted"/>
<keyword evidence="1" id="KW-0812">Transmembrane</keyword>
<evidence type="ECO:0000256" key="1">
    <source>
        <dbReference type="SAM" id="Phobius"/>
    </source>
</evidence>
<feature type="transmembrane region" description="Helical" evidence="1">
    <location>
        <begin position="29"/>
        <end position="49"/>
    </location>
</feature>
<keyword evidence="1" id="KW-0472">Membrane</keyword>
<comment type="caution">
    <text evidence="2">The sequence shown here is derived from an EMBL/GenBank/DDBJ whole genome shotgun (WGS) entry which is preliminary data.</text>
</comment>
<organism evidence="2 3">
    <name type="scientific">Vibrio amylolyticus</name>
    <dbReference type="NCBI Taxonomy" id="2847292"/>
    <lineage>
        <taxon>Bacteria</taxon>
        <taxon>Pseudomonadati</taxon>
        <taxon>Pseudomonadota</taxon>
        <taxon>Gammaproteobacteria</taxon>
        <taxon>Vibrionales</taxon>
        <taxon>Vibrionaceae</taxon>
        <taxon>Vibrio</taxon>
    </lineage>
</organism>
<feature type="transmembrane region" description="Helical" evidence="1">
    <location>
        <begin position="198"/>
        <end position="216"/>
    </location>
</feature>
<feature type="transmembrane region" description="Helical" evidence="1">
    <location>
        <begin position="172"/>
        <end position="192"/>
    </location>
</feature>